<dbReference type="InterPro" id="IPR052016">
    <property type="entry name" value="Bact_Sigma-Reg"/>
</dbReference>
<keyword evidence="4" id="KW-0378">Hydrolase</keyword>
<feature type="domain" description="HAMP" evidence="8">
    <location>
        <begin position="405"/>
        <end position="457"/>
    </location>
</feature>
<evidence type="ECO:0000256" key="6">
    <source>
        <dbReference type="ARBA" id="ARBA00023136"/>
    </source>
</evidence>
<protein>
    <submittedName>
        <fullName evidence="10">Sigma-B regulation protein RsbU (Phosphoserine phosphatase)</fullName>
    </submittedName>
</protein>
<dbReference type="InterPro" id="IPR001932">
    <property type="entry name" value="PPM-type_phosphatase-like_dom"/>
</dbReference>
<gene>
    <name evidence="10" type="ORF">SAMN02745119_02252</name>
</gene>
<dbReference type="CDD" id="cd06225">
    <property type="entry name" value="HAMP"/>
    <property type="match status" value="1"/>
</dbReference>
<dbReference type="CDD" id="cd12913">
    <property type="entry name" value="PDC1_MCP_like"/>
    <property type="match status" value="1"/>
</dbReference>
<dbReference type="PROSITE" id="PS51746">
    <property type="entry name" value="PPM_2"/>
    <property type="match status" value="1"/>
</dbReference>
<keyword evidence="6 7" id="KW-0472">Membrane</keyword>
<keyword evidence="3 7" id="KW-0812">Transmembrane</keyword>
<evidence type="ECO:0000256" key="2">
    <source>
        <dbReference type="ARBA" id="ARBA00022475"/>
    </source>
</evidence>
<proteinExistence type="predicted"/>
<comment type="subcellular location">
    <subcellularLocation>
        <location evidence="1">Cell membrane</location>
        <topology evidence="1">Multi-pass membrane protein</topology>
    </subcellularLocation>
</comment>
<dbReference type="GO" id="GO:0016791">
    <property type="term" value="F:phosphatase activity"/>
    <property type="evidence" value="ECO:0007669"/>
    <property type="project" value="TreeGrafter"/>
</dbReference>
<evidence type="ECO:0000259" key="8">
    <source>
        <dbReference type="PROSITE" id="PS50885"/>
    </source>
</evidence>
<evidence type="ECO:0000313" key="11">
    <source>
        <dbReference type="Proteomes" id="UP000190102"/>
    </source>
</evidence>
<organism evidence="10 11">
    <name type="scientific">Trichlorobacter thiogenes</name>
    <dbReference type="NCBI Taxonomy" id="115783"/>
    <lineage>
        <taxon>Bacteria</taxon>
        <taxon>Pseudomonadati</taxon>
        <taxon>Thermodesulfobacteriota</taxon>
        <taxon>Desulfuromonadia</taxon>
        <taxon>Geobacterales</taxon>
        <taxon>Geobacteraceae</taxon>
        <taxon>Trichlorobacter</taxon>
    </lineage>
</organism>
<dbReference type="SMART" id="SM00304">
    <property type="entry name" value="HAMP"/>
    <property type="match status" value="1"/>
</dbReference>
<evidence type="ECO:0000256" key="7">
    <source>
        <dbReference type="SAM" id="Phobius"/>
    </source>
</evidence>
<feature type="domain" description="PPM-type phosphatase" evidence="9">
    <location>
        <begin position="496"/>
        <end position="711"/>
    </location>
</feature>
<dbReference type="SMART" id="SM00331">
    <property type="entry name" value="PP2C_SIG"/>
    <property type="match status" value="1"/>
</dbReference>
<keyword evidence="2" id="KW-1003">Cell membrane</keyword>
<dbReference type="Pfam" id="PF07228">
    <property type="entry name" value="SpoIIE"/>
    <property type="match status" value="1"/>
</dbReference>
<dbReference type="Gene3D" id="3.60.40.10">
    <property type="entry name" value="PPM-type phosphatase domain"/>
    <property type="match status" value="1"/>
</dbReference>
<evidence type="ECO:0000256" key="3">
    <source>
        <dbReference type="ARBA" id="ARBA00022692"/>
    </source>
</evidence>
<dbReference type="Gene3D" id="3.30.450.20">
    <property type="entry name" value="PAS domain"/>
    <property type="match status" value="1"/>
</dbReference>
<evidence type="ECO:0000259" key="9">
    <source>
        <dbReference type="PROSITE" id="PS51746"/>
    </source>
</evidence>
<dbReference type="InterPro" id="IPR033479">
    <property type="entry name" value="dCache_1"/>
</dbReference>
<feature type="transmembrane region" description="Helical" evidence="7">
    <location>
        <begin position="16"/>
        <end position="37"/>
    </location>
</feature>
<dbReference type="GO" id="GO:0007165">
    <property type="term" value="P:signal transduction"/>
    <property type="evidence" value="ECO:0007669"/>
    <property type="project" value="InterPro"/>
</dbReference>
<dbReference type="STRING" id="115783.SAMN02745119_02252"/>
<dbReference type="PANTHER" id="PTHR43156:SF2">
    <property type="entry name" value="STAGE II SPORULATION PROTEIN E"/>
    <property type="match status" value="1"/>
</dbReference>
<dbReference type="Pfam" id="PF02743">
    <property type="entry name" value="dCache_1"/>
    <property type="match status" value="1"/>
</dbReference>
<sequence length="716" mass="78800">MTNRRRLRPKNIRTRILYALLGTALLSLVCFGLVSFWSMNNLGQTSLKGTVGLSQELLKISKGSLETLTQEGLLKSTVDQAALIDAQFRDVENDLKVLVDSAERIWKTPGLYPHKRSYSIADQPSDPKAASVWQIPQGVPTSAVATELQTSSAMDDFMISVLKSNPIINDCNLATPQGLFRRFPWSANIDKNYDVRKRDWFTRALTSGSLGWSEPYVGVIARNLRVNCSAPVKKNNKIVAVIGLNVPLTTIQERIIKMRINNQGRAYLISKDRRILAREGLDTSSNDWGEKQKGEFFSFDDQKAMPLLDKNLASGTPGIMRGMLGKQDSFVAYAPSSTTGWSVLFALPVEAVYAPIRPTEQAIVAQTKAASSLVYQQIGITMAILAGVFLLVLGGVTVVSRRVAEKITAPILELESGAEIIGNGNLEHRLQLQSGDEIQQLAETFNRMAADLSRYIHDLTVTTAAKERIQSELKLATDIQASLLPRIFPPFPDRKEFALFALMEPAKEVGGDFYDFFFLDDRRICLVIGDVSDKGVPAALYMMVAKTLLKSEALRDANPAQILERTNSILALDNETSMFVTVFCAILDTDTGQLDCANAGHLPPLIQKADGCTTYRSFSPGFVLGPMPDISYRTEQIMLQPGELFLLYTDGVNEAVNPALEEYGDKRLLDCVTAHPAATPEQIIHAIRAEVLGFANGAPQSDDITMLAIRYLGKQA</sequence>
<evidence type="ECO:0000313" key="10">
    <source>
        <dbReference type="EMBL" id="SJZ99240.1"/>
    </source>
</evidence>
<keyword evidence="11" id="KW-1185">Reference proteome</keyword>
<dbReference type="SUPFAM" id="SSF81606">
    <property type="entry name" value="PP2C-like"/>
    <property type="match status" value="1"/>
</dbReference>
<dbReference type="CDD" id="cd12912">
    <property type="entry name" value="PDC2_MCP_like"/>
    <property type="match status" value="1"/>
</dbReference>
<dbReference type="InterPro" id="IPR003660">
    <property type="entry name" value="HAMP_dom"/>
</dbReference>
<dbReference type="PANTHER" id="PTHR43156">
    <property type="entry name" value="STAGE II SPORULATION PROTEIN E-RELATED"/>
    <property type="match status" value="1"/>
</dbReference>
<dbReference type="AlphaFoldDB" id="A0A1T4Q655"/>
<dbReference type="SUPFAM" id="SSF158472">
    <property type="entry name" value="HAMP domain-like"/>
    <property type="match status" value="1"/>
</dbReference>
<accession>A0A1T4Q655</accession>
<dbReference type="RefSeq" id="WP_078790525.1">
    <property type="nucleotide sequence ID" value="NZ_FUWR01000012.1"/>
</dbReference>
<dbReference type="OrthoDB" id="9802500at2"/>
<dbReference type="InterPro" id="IPR036457">
    <property type="entry name" value="PPM-type-like_dom_sf"/>
</dbReference>
<dbReference type="Proteomes" id="UP000190102">
    <property type="component" value="Unassembled WGS sequence"/>
</dbReference>
<name>A0A1T4Q655_9BACT</name>
<dbReference type="Pfam" id="PF00672">
    <property type="entry name" value="HAMP"/>
    <property type="match status" value="1"/>
</dbReference>
<dbReference type="Gene3D" id="6.10.340.10">
    <property type="match status" value="1"/>
</dbReference>
<keyword evidence="5 7" id="KW-1133">Transmembrane helix</keyword>
<dbReference type="EMBL" id="FUWR01000012">
    <property type="protein sequence ID" value="SJZ99240.1"/>
    <property type="molecule type" value="Genomic_DNA"/>
</dbReference>
<evidence type="ECO:0000256" key="1">
    <source>
        <dbReference type="ARBA" id="ARBA00004651"/>
    </source>
</evidence>
<dbReference type="PROSITE" id="PS50885">
    <property type="entry name" value="HAMP"/>
    <property type="match status" value="1"/>
</dbReference>
<evidence type="ECO:0000256" key="4">
    <source>
        <dbReference type="ARBA" id="ARBA00022801"/>
    </source>
</evidence>
<feature type="transmembrane region" description="Helical" evidence="7">
    <location>
        <begin position="378"/>
        <end position="399"/>
    </location>
</feature>
<dbReference type="GO" id="GO:0005886">
    <property type="term" value="C:plasma membrane"/>
    <property type="evidence" value="ECO:0007669"/>
    <property type="project" value="UniProtKB-SubCell"/>
</dbReference>
<reference evidence="11" key="1">
    <citation type="submission" date="2017-02" db="EMBL/GenBank/DDBJ databases">
        <authorList>
            <person name="Varghese N."/>
            <person name="Submissions S."/>
        </authorList>
    </citation>
    <scope>NUCLEOTIDE SEQUENCE [LARGE SCALE GENOMIC DNA]</scope>
    <source>
        <strain evidence="11">ATCC BAA-34</strain>
    </source>
</reference>
<evidence type="ECO:0000256" key="5">
    <source>
        <dbReference type="ARBA" id="ARBA00022989"/>
    </source>
</evidence>